<dbReference type="EMBL" id="JAEMHM010000010">
    <property type="protein sequence ID" value="MBJ6725653.1"/>
    <property type="molecule type" value="Genomic_DNA"/>
</dbReference>
<keyword evidence="4" id="KW-1185">Reference proteome</keyword>
<sequence length="135" mass="15036">MERLPVEGCLLWVEDNEITRQSVVTALAHSFPALTVVSAKNGAEGLELFRRHHPDLILTDLDMPRMNGIQMAREIRRLGFAGEIIMVTARSEPELNSMLGKDGINYVIAKPILLRELLIAVAQRLPSSLHQKLAS</sequence>
<feature type="modified residue" description="4-aspartylphosphate" evidence="1">
    <location>
        <position position="60"/>
    </location>
</feature>
<evidence type="ECO:0000256" key="1">
    <source>
        <dbReference type="PROSITE-ProRule" id="PRU00169"/>
    </source>
</evidence>
<dbReference type="RefSeq" id="WP_199384547.1">
    <property type="nucleotide sequence ID" value="NZ_JAEMHM010000010.1"/>
</dbReference>
<dbReference type="Gene3D" id="3.40.50.2300">
    <property type="match status" value="1"/>
</dbReference>
<feature type="domain" description="Response regulatory" evidence="2">
    <location>
        <begin position="9"/>
        <end position="125"/>
    </location>
</feature>
<dbReference type="SMART" id="SM00448">
    <property type="entry name" value="REC"/>
    <property type="match status" value="1"/>
</dbReference>
<evidence type="ECO:0000313" key="4">
    <source>
        <dbReference type="Proteomes" id="UP000636888"/>
    </source>
</evidence>
<evidence type="ECO:0000259" key="2">
    <source>
        <dbReference type="PROSITE" id="PS50110"/>
    </source>
</evidence>
<protein>
    <submittedName>
        <fullName evidence="3">Response regulator</fullName>
    </submittedName>
</protein>
<dbReference type="InterPro" id="IPR001789">
    <property type="entry name" value="Sig_transdc_resp-reg_receiver"/>
</dbReference>
<dbReference type="InterPro" id="IPR011006">
    <property type="entry name" value="CheY-like_superfamily"/>
</dbReference>
<organism evidence="3 4">
    <name type="scientific">Geomesophilobacter sediminis</name>
    <dbReference type="NCBI Taxonomy" id="2798584"/>
    <lineage>
        <taxon>Bacteria</taxon>
        <taxon>Pseudomonadati</taxon>
        <taxon>Thermodesulfobacteriota</taxon>
        <taxon>Desulfuromonadia</taxon>
        <taxon>Geobacterales</taxon>
        <taxon>Geobacteraceae</taxon>
        <taxon>Geomesophilobacter</taxon>
    </lineage>
</organism>
<dbReference type="AlphaFoldDB" id="A0A8J7J4B2"/>
<comment type="caution">
    <text evidence="3">The sequence shown here is derived from an EMBL/GenBank/DDBJ whole genome shotgun (WGS) entry which is preliminary data.</text>
</comment>
<dbReference type="PANTHER" id="PTHR43228:SF1">
    <property type="entry name" value="TWO-COMPONENT RESPONSE REGULATOR ARR22"/>
    <property type="match status" value="1"/>
</dbReference>
<dbReference type="PROSITE" id="PS50110">
    <property type="entry name" value="RESPONSE_REGULATORY"/>
    <property type="match status" value="1"/>
</dbReference>
<dbReference type="CDD" id="cd17546">
    <property type="entry name" value="REC_hyHK_CKI1_RcsC-like"/>
    <property type="match status" value="1"/>
</dbReference>
<dbReference type="PANTHER" id="PTHR43228">
    <property type="entry name" value="TWO-COMPONENT RESPONSE REGULATOR"/>
    <property type="match status" value="1"/>
</dbReference>
<evidence type="ECO:0000313" key="3">
    <source>
        <dbReference type="EMBL" id="MBJ6725653.1"/>
    </source>
</evidence>
<keyword evidence="1" id="KW-0597">Phosphoprotein</keyword>
<dbReference type="SUPFAM" id="SSF52172">
    <property type="entry name" value="CheY-like"/>
    <property type="match status" value="1"/>
</dbReference>
<proteinExistence type="predicted"/>
<accession>A0A8J7J4B2</accession>
<dbReference type="InterPro" id="IPR052048">
    <property type="entry name" value="ST_Response_Regulator"/>
</dbReference>
<gene>
    <name evidence="3" type="ORF">JFN93_13105</name>
</gene>
<dbReference type="Pfam" id="PF00072">
    <property type="entry name" value="Response_reg"/>
    <property type="match status" value="1"/>
</dbReference>
<dbReference type="GO" id="GO:0000160">
    <property type="term" value="P:phosphorelay signal transduction system"/>
    <property type="evidence" value="ECO:0007669"/>
    <property type="project" value="InterPro"/>
</dbReference>
<reference evidence="3" key="1">
    <citation type="submission" date="2020-12" db="EMBL/GenBank/DDBJ databases">
        <title>Geomonas sp. Red875, isolated from river sediment.</title>
        <authorList>
            <person name="Xu Z."/>
            <person name="Zhang Z."/>
            <person name="Masuda Y."/>
            <person name="Itoh H."/>
            <person name="Senoo K."/>
        </authorList>
    </citation>
    <scope>NUCLEOTIDE SEQUENCE</scope>
    <source>
        <strain evidence="3">Red875</strain>
    </source>
</reference>
<dbReference type="Proteomes" id="UP000636888">
    <property type="component" value="Unassembled WGS sequence"/>
</dbReference>
<name>A0A8J7J4B2_9BACT</name>